<evidence type="ECO:0000256" key="2">
    <source>
        <dbReference type="SAM" id="SignalP"/>
    </source>
</evidence>
<name>A0A135LNE9_PENPA</name>
<evidence type="ECO:0000313" key="4">
    <source>
        <dbReference type="Proteomes" id="UP000070168"/>
    </source>
</evidence>
<dbReference type="GeneID" id="63709993"/>
<organism evidence="3 4">
    <name type="scientific">Penicillium patulum</name>
    <name type="common">Penicillium griseofulvum</name>
    <dbReference type="NCBI Taxonomy" id="5078"/>
    <lineage>
        <taxon>Eukaryota</taxon>
        <taxon>Fungi</taxon>
        <taxon>Dikarya</taxon>
        <taxon>Ascomycota</taxon>
        <taxon>Pezizomycotina</taxon>
        <taxon>Eurotiomycetes</taxon>
        <taxon>Eurotiomycetidae</taxon>
        <taxon>Eurotiales</taxon>
        <taxon>Aspergillaceae</taxon>
        <taxon>Penicillium</taxon>
    </lineage>
</organism>
<keyword evidence="2" id="KW-0732">Signal</keyword>
<evidence type="ECO:0000313" key="3">
    <source>
        <dbReference type="EMBL" id="KXG50488.1"/>
    </source>
</evidence>
<accession>A0A135LNE9</accession>
<feature type="compositionally biased region" description="Low complexity" evidence="1">
    <location>
        <begin position="142"/>
        <end position="163"/>
    </location>
</feature>
<dbReference type="OrthoDB" id="4366053at2759"/>
<dbReference type="AlphaFoldDB" id="A0A135LNE9"/>
<dbReference type="OMA" id="FGQNYGQ"/>
<feature type="region of interest" description="Disordered" evidence="1">
    <location>
        <begin position="110"/>
        <end position="174"/>
    </location>
</feature>
<sequence length="415" mass="42588">MVKTTYALTLFAAASLAAPVPQLNGRAEKQASVEHKNLIEDIPILGPLLGGKQGVKRDDAKPQHSNLIDDLPIIGGLLGNAKQNKRGDIGQDGISGLPLLGGLFGSHQHTGGANGITKRGNGGQNYGQNDGQNYGQNGGQNAGQNAGQNEGQNEGQNSGQNVGQNGGNGWKRSLESSLSSLPIVGELLKNKPSHKHTETPPKQLNTREAGRPKGIFGLLQSLTSGDPVSKSHKRAAEFDQLEPMDDLLEGAVATGLDAASSANPFMMRRDESAAPKANQAPQGNQKGSQGAKESKASSGLLGTLMSKDGPLGAIMGNAEHGVGLFPMRRDTNELEARQAPPIQGASLTSVLLEGGALGKVTKLLSGGAETKHDTNSPSKVGDMSTAGPPNPASGAGPHSGPGLAAQKQGPKAAFQ</sequence>
<feature type="signal peptide" evidence="2">
    <location>
        <begin position="1"/>
        <end position="17"/>
    </location>
</feature>
<dbReference type="Proteomes" id="UP000070168">
    <property type="component" value="Unassembled WGS sequence"/>
</dbReference>
<keyword evidence="4" id="KW-1185">Reference proteome</keyword>
<dbReference type="EMBL" id="LHQR01000047">
    <property type="protein sequence ID" value="KXG50488.1"/>
    <property type="molecule type" value="Genomic_DNA"/>
</dbReference>
<gene>
    <name evidence="3" type="ORF">PGRI_069790</name>
</gene>
<feature type="region of interest" description="Disordered" evidence="1">
    <location>
        <begin position="271"/>
        <end position="296"/>
    </location>
</feature>
<feature type="compositionally biased region" description="Low complexity" evidence="1">
    <location>
        <begin position="126"/>
        <end position="135"/>
    </location>
</feature>
<proteinExistence type="predicted"/>
<comment type="caution">
    <text evidence="3">The sequence shown here is derived from an EMBL/GenBank/DDBJ whole genome shotgun (WGS) entry which is preliminary data.</text>
</comment>
<feature type="chain" id="PRO_5007800695" evidence="2">
    <location>
        <begin position="18"/>
        <end position="415"/>
    </location>
</feature>
<feature type="compositionally biased region" description="Low complexity" evidence="1">
    <location>
        <begin position="392"/>
        <end position="405"/>
    </location>
</feature>
<dbReference type="STRING" id="5078.A0A135LNE9"/>
<feature type="region of interest" description="Disordered" evidence="1">
    <location>
        <begin position="188"/>
        <end position="209"/>
    </location>
</feature>
<feature type="compositionally biased region" description="Polar residues" evidence="1">
    <location>
        <begin position="279"/>
        <end position="288"/>
    </location>
</feature>
<dbReference type="RefSeq" id="XP_040649024.1">
    <property type="nucleotide sequence ID" value="XM_040794693.1"/>
</dbReference>
<evidence type="ECO:0000256" key="1">
    <source>
        <dbReference type="SAM" id="MobiDB-lite"/>
    </source>
</evidence>
<protein>
    <submittedName>
        <fullName evidence="3">Uncharacterized protein</fullName>
    </submittedName>
</protein>
<reference evidence="3 4" key="1">
    <citation type="journal article" date="2016" name="BMC Genomics">
        <title>Genome sequencing and secondary metabolism of the postharvest pathogen Penicillium griseofulvum.</title>
        <authorList>
            <person name="Banani H."/>
            <person name="Marcet-Houben M."/>
            <person name="Ballester A.R."/>
            <person name="Abbruscato P."/>
            <person name="Gonzalez-Candelas L."/>
            <person name="Gabaldon T."/>
            <person name="Spadaro D."/>
        </authorList>
    </citation>
    <scope>NUCLEOTIDE SEQUENCE [LARGE SCALE GENOMIC DNA]</scope>
    <source>
        <strain evidence="3 4">PG3</strain>
    </source>
</reference>
<feature type="region of interest" description="Disordered" evidence="1">
    <location>
        <begin position="363"/>
        <end position="415"/>
    </location>
</feature>